<reference evidence="1 2" key="1">
    <citation type="journal article" date="2010" name="Stand. Genomic Sci.">
        <title>Complete genome sequence of Ferrimonas balearica type strain (PAT).</title>
        <authorList>
            <person name="Nolan M."/>
            <person name="Sikorski J."/>
            <person name="Davenport K."/>
            <person name="Lucas S."/>
            <person name="Glavina Del Rio T."/>
            <person name="Tice H."/>
            <person name="Cheng J."/>
            <person name="Goodwin L."/>
            <person name="Pitluck S."/>
            <person name="Liolios K."/>
            <person name="Ivanova N."/>
            <person name="Mavromatis K."/>
            <person name="Ovchinnikova G."/>
            <person name="Pati A."/>
            <person name="Chen A."/>
            <person name="Palaniappan K."/>
            <person name="Land M."/>
            <person name="Hauser L."/>
            <person name="Chang Y."/>
            <person name="Jeffries C."/>
            <person name="Tapia R."/>
            <person name="Brettin T."/>
            <person name="Detter J."/>
            <person name="Han C."/>
            <person name="Yasawong M."/>
            <person name="Rohde M."/>
            <person name="Tindall B."/>
            <person name="Goker M."/>
            <person name="Woyke T."/>
            <person name="Bristow J."/>
            <person name="Eisen J."/>
            <person name="Markowitz V."/>
            <person name="Hugenholtz P."/>
            <person name="Kyrpides N."/>
            <person name="Klenk H."/>
            <person name="Lapidus A."/>
        </authorList>
    </citation>
    <scope>NUCLEOTIDE SEQUENCE [LARGE SCALE GENOMIC DNA]</scope>
    <source>
        <strain evidence="2">DSM 9799 / CCM 4581 / KCTC 23876 / PAT</strain>
    </source>
</reference>
<keyword evidence="2" id="KW-1185">Reference proteome</keyword>
<evidence type="ECO:0000313" key="2">
    <source>
        <dbReference type="Proteomes" id="UP000006683"/>
    </source>
</evidence>
<dbReference type="STRING" id="550540.Fbal_3481"/>
<evidence type="ECO:0008006" key="3">
    <source>
        <dbReference type="Google" id="ProtNLM"/>
    </source>
</evidence>
<dbReference type="AlphaFoldDB" id="E1SN21"/>
<sequence length="267" mass="29662">MHDGGVSLLSSHGELVQLDGWQRSSWAALAKQHAPARLQWVLTDPLYQIHAVDRPKVDDSELAAALPFAVKDLVNLPIDRIHLDYFQLAVQPSGSDKLQVVVADKTKLARLAAAQDDAGFQPGAITIEELALVNLLPVHARPQMLLWHRPGQPLKLLIGAEGQLLMYRQIRGFNQLDQLSNAELEQGLVDALYLELQRSIDYLDRQLHQPAIAGISLLLPLPQQTVIQRLLTPQLEVPIRALTTQEHPVDHWLAHGAALERIDETSS</sequence>
<dbReference type="KEGG" id="fbl:Fbal_3481"/>
<name>E1SN21_FERBD</name>
<accession>E1SN21</accession>
<dbReference type="Proteomes" id="UP000006683">
    <property type="component" value="Chromosome"/>
</dbReference>
<proteinExistence type="predicted"/>
<dbReference type="InterPro" id="IPR043129">
    <property type="entry name" value="ATPase_NBD"/>
</dbReference>
<dbReference type="HOGENOM" id="CLU_075009_0_0_6"/>
<gene>
    <name evidence="1" type="ordered locus">Fbal_3481</name>
</gene>
<organism evidence="1 2">
    <name type="scientific">Ferrimonas balearica (strain DSM 9799 / CCM 4581 / KCTC 23876 / PAT)</name>
    <dbReference type="NCBI Taxonomy" id="550540"/>
    <lineage>
        <taxon>Bacteria</taxon>
        <taxon>Pseudomonadati</taxon>
        <taxon>Pseudomonadota</taxon>
        <taxon>Gammaproteobacteria</taxon>
        <taxon>Alteromonadales</taxon>
        <taxon>Ferrimonadaceae</taxon>
        <taxon>Ferrimonas</taxon>
    </lineage>
</organism>
<evidence type="ECO:0000313" key="1">
    <source>
        <dbReference type="EMBL" id="ADN77679.1"/>
    </source>
</evidence>
<dbReference type="Gene3D" id="3.30.420.380">
    <property type="match status" value="1"/>
</dbReference>
<dbReference type="eggNOG" id="COG4972">
    <property type="taxonomic scope" value="Bacteria"/>
</dbReference>
<dbReference type="EMBL" id="CP002209">
    <property type="protein sequence ID" value="ADN77679.1"/>
    <property type="molecule type" value="Genomic_DNA"/>
</dbReference>
<dbReference type="SUPFAM" id="SSF53067">
    <property type="entry name" value="Actin-like ATPase domain"/>
    <property type="match status" value="1"/>
</dbReference>
<protein>
    <recommendedName>
        <fullName evidence="3">MSHA biogenesis protein MshI</fullName>
    </recommendedName>
</protein>